<comment type="similarity">
    <text evidence="1 6">Belongs to the adaptor complexes large subunit family.</text>
</comment>
<dbReference type="Pfam" id="PF01602">
    <property type="entry name" value="Adaptin_N"/>
    <property type="match status" value="1"/>
</dbReference>
<dbReference type="GO" id="GO:0016192">
    <property type="term" value="P:vesicle-mediated transport"/>
    <property type="evidence" value="ECO:0007669"/>
    <property type="project" value="InterPro"/>
</dbReference>
<dbReference type="Pfam" id="PF02883">
    <property type="entry name" value="Alpha_adaptinC2"/>
    <property type="match status" value="1"/>
</dbReference>
<evidence type="ECO:0000313" key="7">
    <source>
        <dbReference type="EMBL" id="CAD7223935.1"/>
    </source>
</evidence>
<dbReference type="InterPro" id="IPR016024">
    <property type="entry name" value="ARM-type_fold"/>
</dbReference>
<accession>A0A7R8W3Z1</accession>
<name>A0A7R8W3Z1_9CRUS</name>
<dbReference type="InterPro" id="IPR015151">
    <property type="entry name" value="B-adaptin_app_sub_C"/>
</dbReference>
<dbReference type="Gene3D" id="1.25.10.10">
    <property type="entry name" value="Leucine-rich Repeat Variant"/>
    <property type="match status" value="1"/>
</dbReference>
<dbReference type="SMART" id="SM00809">
    <property type="entry name" value="Alpha_adaptinC2"/>
    <property type="match status" value="1"/>
</dbReference>
<dbReference type="InterPro" id="IPR011989">
    <property type="entry name" value="ARM-like"/>
</dbReference>
<dbReference type="InterPro" id="IPR008152">
    <property type="entry name" value="Clathrin_a/b/g-adaptin_app_Ig"/>
</dbReference>
<sequence>MTDSKYFTTTKKGEIFELKGELNSDKKEKKREAVKKVIASMTVGKDVSALFPDVVNCMQTDNLELKKLVYLYLMNYAKSQPDMAIMAVNTFVKDCEDPNPLIRALAVRTMGCIRVDKITEYLCEPLRKCLKDEDPYVRKTAAVCVAKLHDINAVLVEEQGFLDQLKELISDSNPMVVANAVAALSEINDTSASVHPLLEMNAQTINKLLAALNECTEWGQVFILDALSNYEPRDEKEAQSICERVTPRLAHANAAVVLSAIKVLMKFMEMLASDSDFVTGVIKKLSPPLVTLLSSEPEVQYVALRNINLIVQKRPDILKADMKVFFVKYNDPIYVKLEKLDIMIRLASQANIAQVLSELKEYATEIDVDFVRKSVRAIGRCAIKVEASAERCVATLLELIQTKVNYVVQEAVVVIKDIFRKYPNKYESIISTLCENLDTLDEPEARASMIWIIGEYADRISNADELLENFLANFADENMQVQLQLLTAIVKLFLKKPMDTQELVQQVLSLATQDSDNPDLRDRGFIYWRLLSTDPAAARDVVLAEKPLISEETDLIEPTLLDELVCHISSLASVYHKPPSAFVEGRAGGIRKFLPQRDGSAPAAAPVAPAAPQTTVIPSQDTLIGDLLDIGIGGPAIPSMSLSQATAPVPSVDPTDLLSGLLGDGPSVAPSGPPSLGGGNLLDIFGAASAAQPTSYVPPKEIWLPANKGKGLEISGTFSRKGGVIHMELTFKNKAMQAMSGFAIQLNKNSFGLVPAHPLNIPGAIAPNQSAEVSLPLNTSGPVQKMDPITNLQVAIKNNVDVFYFACIIPIHVYFTEDGMMERKTFLATWKDIPTSSEVQCKIPEFMLSADEASEKLSRNNIFTIAKWNVEGQDLLYQSIKFPNDIHVLAELKLQTGAGEAILSLKSRVLDLITPVQQMYSTILRT</sequence>
<dbReference type="InterPro" id="IPR013037">
    <property type="entry name" value="Clathrin_b-adaptin_app_Ig-like"/>
</dbReference>
<evidence type="ECO:0000256" key="3">
    <source>
        <dbReference type="ARBA" id="ARBA00022927"/>
    </source>
</evidence>
<dbReference type="AlphaFoldDB" id="A0A7R8W3Z1"/>
<dbReference type="SMART" id="SM01020">
    <property type="entry name" value="B2-adapt-app_C"/>
    <property type="match status" value="1"/>
</dbReference>
<dbReference type="InterPro" id="IPR009028">
    <property type="entry name" value="Coatomer/calthrin_app_sub_C"/>
</dbReference>
<keyword evidence="2 6" id="KW-0813">Transport</keyword>
<organism evidence="7">
    <name type="scientific">Cyprideis torosa</name>
    <dbReference type="NCBI Taxonomy" id="163714"/>
    <lineage>
        <taxon>Eukaryota</taxon>
        <taxon>Metazoa</taxon>
        <taxon>Ecdysozoa</taxon>
        <taxon>Arthropoda</taxon>
        <taxon>Crustacea</taxon>
        <taxon>Oligostraca</taxon>
        <taxon>Ostracoda</taxon>
        <taxon>Podocopa</taxon>
        <taxon>Podocopida</taxon>
        <taxon>Cytherocopina</taxon>
        <taxon>Cytheroidea</taxon>
        <taxon>Cytherideidae</taxon>
        <taxon>Cyprideis</taxon>
    </lineage>
</organism>
<reference evidence="7" key="1">
    <citation type="submission" date="2020-11" db="EMBL/GenBank/DDBJ databases">
        <authorList>
            <person name="Tran Van P."/>
        </authorList>
    </citation>
    <scope>NUCLEOTIDE SEQUENCE</scope>
</reference>
<evidence type="ECO:0000256" key="4">
    <source>
        <dbReference type="ARBA" id="ARBA00023136"/>
    </source>
</evidence>
<evidence type="ECO:0000256" key="1">
    <source>
        <dbReference type="ARBA" id="ARBA00006613"/>
    </source>
</evidence>
<dbReference type="GO" id="GO:0030276">
    <property type="term" value="F:clathrin binding"/>
    <property type="evidence" value="ECO:0007669"/>
    <property type="project" value="InterPro"/>
</dbReference>
<dbReference type="InterPro" id="IPR012295">
    <property type="entry name" value="TBP_dom_sf"/>
</dbReference>
<dbReference type="InterPro" id="IPR002553">
    <property type="entry name" value="Clathrin/coatomer_adapt-like_N"/>
</dbReference>
<evidence type="ECO:0000256" key="2">
    <source>
        <dbReference type="ARBA" id="ARBA00022448"/>
    </source>
</evidence>
<evidence type="ECO:0000256" key="5">
    <source>
        <dbReference type="ARBA" id="ARBA00029433"/>
    </source>
</evidence>
<dbReference type="PIRSF" id="PIRSF002291">
    <property type="entry name" value="AP_complex_beta"/>
    <property type="match status" value="1"/>
</dbReference>
<dbReference type="Gene3D" id="2.60.40.1150">
    <property type="match status" value="1"/>
</dbReference>
<dbReference type="InterPro" id="IPR016342">
    <property type="entry name" value="AP_complex_bsu_1_2_4"/>
</dbReference>
<dbReference type="EMBL" id="OB660277">
    <property type="protein sequence ID" value="CAD7223935.1"/>
    <property type="molecule type" value="Genomic_DNA"/>
</dbReference>
<comment type="subcellular location">
    <subcellularLocation>
        <location evidence="5">Endomembrane system</location>
        <topology evidence="5">Peripheral membrane protein</topology>
        <orientation evidence="5">Cytoplasmic side</orientation>
    </subcellularLocation>
</comment>
<keyword evidence="3 6" id="KW-0653">Protein transport</keyword>
<dbReference type="SUPFAM" id="SSF48371">
    <property type="entry name" value="ARM repeat"/>
    <property type="match status" value="1"/>
</dbReference>
<dbReference type="Gene3D" id="3.30.310.10">
    <property type="entry name" value="TATA-Binding Protein"/>
    <property type="match status" value="1"/>
</dbReference>
<dbReference type="PANTHER" id="PTHR11134">
    <property type="entry name" value="ADAPTOR COMPLEX SUBUNIT BETA FAMILY MEMBER"/>
    <property type="match status" value="1"/>
</dbReference>
<dbReference type="GO" id="GO:0030131">
    <property type="term" value="C:clathrin adaptor complex"/>
    <property type="evidence" value="ECO:0007669"/>
    <property type="project" value="InterPro"/>
</dbReference>
<proteinExistence type="inferred from homology"/>
<gene>
    <name evidence="7" type="ORF">CTOB1V02_LOCUS1907</name>
</gene>
<dbReference type="SUPFAM" id="SSF55711">
    <property type="entry name" value="Subdomain of clathrin and coatomer appendage domain"/>
    <property type="match status" value="1"/>
</dbReference>
<keyword evidence="4 6" id="KW-0472">Membrane</keyword>
<dbReference type="FunFam" id="1.25.10.10:FF:000002">
    <property type="entry name" value="AP complex subunit beta"/>
    <property type="match status" value="1"/>
</dbReference>
<dbReference type="OrthoDB" id="10254310at2759"/>
<evidence type="ECO:0000256" key="6">
    <source>
        <dbReference type="PIRNR" id="PIRNR002291"/>
    </source>
</evidence>
<dbReference type="SUPFAM" id="SSF49348">
    <property type="entry name" value="Clathrin adaptor appendage domain"/>
    <property type="match status" value="1"/>
</dbReference>
<dbReference type="Pfam" id="PF09066">
    <property type="entry name" value="B2-adapt-app_C"/>
    <property type="match status" value="1"/>
</dbReference>
<dbReference type="InterPro" id="IPR013041">
    <property type="entry name" value="Clathrin_app_Ig-like_sf"/>
</dbReference>
<protein>
    <recommendedName>
        <fullName evidence="6">AP complex subunit beta</fullName>
    </recommendedName>
</protein>
<dbReference type="GO" id="GO:0012505">
    <property type="term" value="C:endomembrane system"/>
    <property type="evidence" value="ECO:0007669"/>
    <property type="project" value="UniProtKB-SubCell"/>
</dbReference>
<dbReference type="InterPro" id="IPR026739">
    <property type="entry name" value="AP_beta"/>
</dbReference>
<dbReference type="GO" id="GO:0006886">
    <property type="term" value="P:intracellular protein transport"/>
    <property type="evidence" value="ECO:0007669"/>
    <property type="project" value="InterPro"/>
</dbReference>
<dbReference type="FunFam" id="2.60.40.1150:FF:000001">
    <property type="entry name" value="AP complex subunit beta"/>
    <property type="match status" value="1"/>
</dbReference>